<dbReference type="RefSeq" id="WP_017983307.1">
    <property type="nucleotide sequence ID" value="NZ_AQUL01000001.1"/>
</dbReference>
<name>A0A076MZY6_AMYME</name>
<evidence type="ECO:0008006" key="3">
    <source>
        <dbReference type="Google" id="ProtNLM"/>
    </source>
</evidence>
<dbReference type="EMBL" id="CP009110">
    <property type="protein sequence ID" value="AIJ24471.1"/>
    <property type="molecule type" value="Genomic_DNA"/>
</dbReference>
<dbReference type="OrthoDB" id="5496837at2"/>
<organism evidence="1 2">
    <name type="scientific">Amycolatopsis methanolica 239</name>
    <dbReference type="NCBI Taxonomy" id="1068978"/>
    <lineage>
        <taxon>Bacteria</taxon>
        <taxon>Bacillati</taxon>
        <taxon>Actinomycetota</taxon>
        <taxon>Actinomycetes</taxon>
        <taxon>Pseudonocardiales</taxon>
        <taxon>Pseudonocardiaceae</taxon>
        <taxon>Amycolatopsis</taxon>
        <taxon>Amycolatopsis methanolica group</taxon>
    </lineage>
</organism>
<dbReference type="KEGG" id="amq:AMETH_4379"/>
<proteinExistence type="predicted"/>
<evidence type="ECO:0000313" key="2">
    <source>
        <dbReference type="Proteomes" id="UP000062973"/>
    </source>
</evidence>
<sequence length="265" mass="27436">MRSSRGALLALVLAVVVAGGVVAWIALTGRPAPKPACTVVMADGSSFDLTVEQARNAATIAAVGRRLGMPDHAVTVALATAIQESRLRNLPGGDRDSAGLFQQRPSQGWGDYEQVTDPVYAATAFYERLRDQPGWADLTVTQAAQLVQRSAFPEAYAQWETEAAATAGALTGAKPGALTCTNLSPGAPEADIVAVARAELGTAVLSGPHPAAEGWAFATWLVANATRFGLDGVTFDGMTWTADSGTWTTTGPRDGVLSLLRAGTG</sequence>
<evidence type="ECO:0000313" key="1">
    <source>
        <dbReference type="EMBL" id="AIJ24471.1"/>
    </source>
</evidence>
<keyword evidence="2" id="KW-1185">Reference proteome</keyword>
<dbReference type="AlphaFoldDB" id="A0A076MZY6"/>
<dbReference type="STRING" id="1068978.AMETH_4379"/>
<gene>
    <name evidence="1" type="ORF">AMETH_4379</name>
</gene>
<reference evidence="1 2" key="1">
    <citation type="submission" date="2014-07" db="EMBL/GenBank/DDBJ databases">
        <title>Whole Genome Sequence of the Amycolatopsis methanolica 239.</title>
        <authorList>
            <person name="Tang B."/>
        </authorList>
    </citation>
    <scope>NUCLEOTIDE SEQUENCE [LARGE SCALE GENOMIC DNA]</scope>
    <source>
        <strain evidence="1 2">239</strain>
    </source>
</reference>
<dbReference type="Proteomes" id="UP000062973">
    <property type="component" value="Chromosome"/>
</dbReference>
<protein>
    <recommendedName>
        <fullName evidence="3">Co/Zn/Cd efflux system component</fullName>
    </recommendedName>
</protein>
<accession>A0A076MZY6</accession>
<dbReference type="PATRIC" id="fig|1068978.7.peg.4693"/>
<dbReference type="eggNOG" id="COG0791">
    <property type="taxonomic scope" value="Bacteria"/>
</dbReference>
<dbReference type="HOGENOM" id="CLU_068874_0_0_11"/>